<dbReference type="Proteomes" id="UP000094828">
    <property type="component" value="Unassembled WGS sequence"/>
</dbReference>
<keyword evidence="1" id="KW-0472">Membrane</keyword>
<organism evidence="2 3">
    <name type="scientific">Planctopirus hydrillae</name>
    <dbReference type="NCBI Taxonomy" id="1841610"/>
    <lineage>
        <taxon>Bacteria</taxon>
        <taxon>Pseudomonadati</taxon>
        <taxon>Planctomycetota</taxon>
        <taxon>Planctomycetia</taxon>
        <taxon>Planctomycetales</taxon>
        <taxon>Planctomycetaceae</taxon>
        <taxon>Planctopirus</taxon>
    </lineage>
</organism>
<dbReference type="AlphaFoldDB" id="A0A1C3E3S0"/>
<dbReference type="EMBL" id="LYDR01000159">
    <property type="protein sequence ID" value="ODA27885.1"/>
    <property type="molecule type" value="Genomic_DNA"/>
</dbReference>
<sequence length="97" mass="10687">MAMTRSLMIILGVPLLLPLVWAGAVSQQWVFPDDATLFMILSLLEVAALVWGVWVIGQLHAPKDLKFYCAGCYVLFMPIAVLIWIGVLGMNLSQSPL</sequence>
<protein>
    <submittedName>
        <fullName evidence="2">Uncharacterized protein</fullName>
    </submittedName>
</protein>
<proteinExistence type="predicted"/>
<accession>A0A1C3E3S0</accession>
<keyword evidence="1" id="KW-0812">Transmembrane</keyword>
<feature type="transmembrane region" description="Helical" evidence="1">
    <location>
        <begin position="68"/>
        <end position="87"/>
    </location>
</feature>
<feature type="transmembrane region" description="Helical" evidence="1">
    <location>
        <begin position="38"/>
        <end position="56"/>
    </location>
</feature>
<dbReference type="STRING" id="1841610.A6X21_15160"/>
<evidence type="ECO:0000256" key="1">
    <source>
        <dbReference type="SAM" id="Phobius"/>
    </source>
</evidence>
<keyword evidence="1" id="KW-1133">Transmembrane helix</keyword>
<gene>
    <name evidence="2" type="ORF">A6X21_15160</name>
</gene>
<evidence type="ECO:0000313" key="3">
    <source>
        <dbReference type="Proteomes" id="UP000094828"/>
    </source>
</evidence>
<evidence type="ECO:0000313" key="2">
    <source>
        <dbReference type="EMBL" id="ODA27885.1"/>
    </source>
</evidence>
<name>A0A1C3E3S0_9PLAN</name>
<reference evidence="2 3" key="1">
    <citation type="submission" date="2016-05" db="EMBL/GenBank/DDBJ databases">
        <title>Genomic and physiological characterization of Planctopirus sp. isolated from fresh water lake.</title>
        <authorList>
            <person name="Subhash Y."/>
            <person name="Ramana C."/>
        </authorList>
    </citation>
    <scope>NUCLEOTIDE SEQUENCE [LARGE SCALE GENOMIC DNA]</scope>
    <source>
        <strain evidence="2 3">JC280</strain>
    </source>
</reference>
<keyword evidence="3" id="KW-1185">Reference proteome</keyword>
<comment type="caution">
    <text evidence="2">The sequence shown here is derived from an EMBL/GenBank/DDBJ whole genome shotgun (WGS) entry which is preliminary data.</text>
</comment>